<evidence type="ECO:0000256" key="8">
    <source>
        <dbReference type="PIRSR" id="PIRSR500134-1"/>
    </source>
</evidence>
<dbReference type="AlphaFoldDB" id="A0A7C3UPF9"/>
<evidence type="ECO:0000256" key="2">
    <source>
        <dbReference type="ARBA" id="ARBA00006601"/>
    </source>
</evidence>
<organism evidence="12">
    <name type="scientific">candidate division WOR-3 bacterium</name>
    <dbReference type="NCBI Taxonomy" id="2052148"/>
    <lineage>
        <taxon>Bacteria</taxon>
        <taxon>Bacteria division WOR-3</taxon>
    </lineage>
</organism>
<feature type="binding site" evidence="9">
    <location>
        <position position="265"/>
    </location>
    <ligand>
        <name>substrate</name>
    </ligand>
</feature>
<dbReference type="UniPathway" id="UPA00038">
    <property type="reaction ID" value="UER00491"/>
</dbReference>
<feature type="binding site" evidence="9">
    <location>
        <position position="212"/>
    </location>
    <ligand>
        <name>substrate</name>
    </ligand>
</feature>
<dbReference type="PIRSF" id="PIRSF000124">
    <property type="entry name" value="UDPglc_GDPman_dh"/>
    <property type="match status" value="1"/>
</dbReference>
<dbReference type="InterPro" id="IPR028357">
    <property type="entry name" value="UDPglc_DH_bac"/>
</dbReference>
<dbReference type="Gene3D" id="1.20.5.100">
    <property type="entry name" value="Cytochrome c1, transmembrane anchor, C-terminal"/>
    <property type="match status" value="1"/>
</dbReference>
<comment type="catalytic activity">
    <reaction evidence="6 7">
        <text>UDP-alpha-D-glucose + 2 NAD(+) + H2O = UDP-alpha-D-glucuronate + 2 NADH + 3 H(+)</text>
        <dbReference type="Rhea" id="RHEA:23596"/>
        <dbReference type="ChEBI" id="CHEBI:15377"/>
        <dbReference type="ChEBI" id="CHEBI:15378"/>
        <dbReference type="ChEBI" id="CHEBI:57540"/>
        <dbReference type="ChEBI" id="CHEBI:57945"/>
        <dbReference type="ChEBI" id="CHEBI:58052"/>
        <dbReference type="ChEBI" id="CHEBI:58885"/>
        <dbReference type="EC" id="1.1.1.22"/>
    </reaction>
</comment>
<evidence type="ECO:0000256" key="3">
    <source>
        <dbReference type="ARBA" id="ARBA00012954"/>
    </source>
</evidence>
<feature type="binding site" evidence="9">
    <location>
        <position position="328"/>
    </location>
    <ligand>
        <name>substrate</name>
    </ligand>
</feature>
<evidence type="ECO:0000256" key="9">
    <source>
        <dbReference type="PIRSR" id="PIRSR500134-2"/>
    </source>
</evidence>
<dbReference type="PANTHER" id="PTHR43750:SF3">
    <property type="entry name" value="UDP-GLUCOSE 6-DEHYDROGENASE TUAD"/>
    <property type="match status" value="1"/>
</dbReference>
<dbReference type="GO" id="GO:0003979">
    <property type="term" value="F:UDP-glucose 6-dehydrogenase activity"/>
    <property type="evidence" value="ECO:0007669"/>
    <property type="project" value="UniProtKB-EC"/>
</dbReference>
<feature type="binding site" evidence="9">
    <location>
        <begin position="152"/>
        <end position="155"/>
    </location>
    <ligand>
        <name>substrate</name>
    </ligand>
</feature>
<feature type="binding site" evidence="10">
    <location>
        <position position="155"/>
    </location>
    <ligand>
        <name>NAD(+)</name>
        <dbReference type="ChEBI" id="CHEBI:57540"/>
    </ligand>
</feature>
<dbReference type="Pfam" id="PF03721">
    <property type="entry name" value="UDPG_MGDP_dh_N"/>
    <property type="match status" value="1"/>
</dbReference>
<dbReference type="NCBIfam" id="TIGR03026">
    <property type="entry name" value="NDP-sugDHase"/>
    <property type="match status" value="1"/>
</dbReference>
<dbReference type="EC" id="1.1.1.22" evidence="3 7"/>
<evidence type="ECO:0000256" key="7">
    <source>
        <dbReference type="PIRNR" id="PIRNR000124"/>
    </source>
</evidence>
<keyword evidence="5 7" id="KW-0520">NAD</keyword>
<dbReference type="EMBL" id="DTMQ01000026">
    <property type="protein sequence ID" value="HGE99243.1"/>
    <property type="molecule type" value="Genomic_DNA"/>
</dbReference>
<feature type="active site" description="Nucleophile" evidence="8">
    <location>
        <position position="268"/>
    </location>
</feature>
<dbReference type="InterPro" id="IPR036220">
    <property type="entry name" value="UDP-Glc/GDP-Man_DH_C_sf"/>
</dbReference>
<feature type="binding site" evidence="10">
    <location>
        <position position="35"/>
    </location>
    <ligand>
        <name>NAD(+)</name>
        <dbReference type="ChEBI" id="CHEBI:57540"/>
    </ligand>
</feature>
<keyword evidence="4 7" id="KW-0560">Oxidoreductase</keyword>
<evidence type="ECO:0000256" key="4">
    <source>
        <dbReference type="ARBA" id="ARBA00023002"/>
    </source>
</evidence>
<proteinExistence type="inferred from homology"/>
<feature type="binding site" evidence="10">
    <location>
        <position position="335"/>
    </location>
    <ligand>
        <name>NAD(+)</name>
        <dbReference type="ChEBI" id="CHEBI:57540"/>
    </ligand>
</feature>
<dbReference type="PIRSF" id="PIRSF500134">
    <property type="entry name" value="UDPglc_DH_bac"/>
    <property type="match status" value="1"/>
</dbReference>
<name>A0A7C3UPF9_UNCW3</name>
<dbReference type="Pfam" id="PF03720">
    <property type="entry name" value="UDPG_MGDP_dh_C"/>
    <property type="match status" value="1"/>
</dbReference>
<accession>A0A7C3UPF9</accession>
<dbReference type="SMART" id="SM00984">
    <property type="entry name" value="UDPG_MGDP_dh_C"/>
    <property type="match status" value="1"/>
</dbReference>
<dbReference type="PANTHER" id="PTHR43750">
    <property type="entry name" value="UDP-GLUCOSE 6-DEHYDROGENASE TUAD"/>
    <property type="match status" value="1"/>
</dbReference>
<gene>
    <name evidence="12" type="ORF">ENX07_04140</name>
</gene>
<comment type="pathway">
    <text evidence="1">Nucleotide-sugar biosynthesis; UDP-alpha-D-glucuronate biosynthesis; UDP-alpha-D-glucuronate from UDP-alpha-D-glucose: step 1/1.</text>
</comment>
<dbReference type="InterPro" id="IPR014027">
    <property type="entry name" value="UDP-Glc/GDP-Man_DH_C"/>
</dbReference>
<evidence type="ECO:0000256" key="1">
    <source>
        <dbReference type="ARBA" id="ARBA00004701"/>
    </source>
</evidence>
<dbReference type="SUPFAM" id="SSF48179">
    <property type="entry name" value="6-phosphogluconate dehydrogenase C-terminal domain-like"/>
    <property type="match status" value="1"/>
</dbReference>
<evidence type="ECO:0000259" key="11">
    <source>
        <dbReference type="SMART" id="SM00984"/>
    </source>
</evidence>
<dbReference type="SUPFAM" id="SSF51735">
    <property type="entry name" value="NAD(P)-binding Rossmann-fold domains"/>
    <property type="match status" value="1"/>
</dbReference>
<feature type="binding site" evidence="10">
    <location>
        <position position="86"/>
    </location>
    <ligand>
        <name>NAD(+)</name>
        <dbReference type="ChEBI" id="CHEBI:57540"/>
    </ligand>
</feature>
<dbReference type="InterPro" id="IPR017476">
    <property type="entry name" value="UDP-Glc/GDP-Man"/>
</dbReference>
<evidence type="ECO:0000313" key="12">
    <source>
        <dbReference type="EMBL" id="HGE99243.1"/>
    </source>
</evidence>
<sequence>MKLSIIGTGYVGLTTGACLAKVGHQVICVDNDQRKIALLKEGKIPIYEPKLEEIVKEGMREGRLSFTTEIAEGVKNAQVCFIAVGTPPKETGEPDLSYVENVAREIGENMDDYRVIVEKSTVPVKTGKWVKTTIERYNRRKVPFDVASNPEFLREGQAVDDFLYPDRIVIGCESERAKEILLQIYQPVVAFSPEGKRPEILVTSLESAELIKHAANAFLAMKISFINAIACICELAGVDVKEVATGIGLDKRIGRDFLNPGIGYGGFCFPKDLDAFVKIAEELGYDFQLLREVKKINDDMRERFVRKVKDLLWNLRDKKIGVLGLAFKPNTDDMRFAPAITIIDRLAKEGAVIKVYDPKAMENAKKVLPPVIYCSSPYEVCADSECLLILTEWEEFKNLDLKRVKELLRLPIIIDGRNIFDPEVMRNLGFIYRGVGRGY</sequence>
<dbReference type="Pfam" id="PF00984">
    <property type="entry name" value="UDPG_MGDP_dh"/>
    <property type="match status" value="1"/>
</dbReference>
<feature type="binding site" evidence="10">
    <location>
        <position position="30"/>
    </location>
    <ligand>
        <name>NAD(+)</name>
        <dbReference type="ChEBI" id="CHEBI:57540"/>
    </ligand>
</feature>
<dbReference type="InterPro" id="IPR014026">
    <property type="entry name" value="UDP-Glc/GDP-Man_DH_dimer"/>
</dbReference>
<dbReference type="PROSITE" id="PS51257">
    <property type="entry name" value="PROKAR_LIPOPROTEIN"/>
    <property type="match status" value="1"/>
</dbReference>
<feature type="binding site" evidence="10">
    <location>
        <position position="271"/>
    </location>
    <ligand>
        <name>NAD(+)</name>
        <dbReference type="ChEBI" id="CHEBI:57540"/>
    </ligand>
</feature>
<evidence type="ECO:0000256" key="6">
    <source>
        <dbReference type="ARBA" id="ARBA00047473"/>
    </source>
</evidence>
<reference evidence="12" key="1">
    <citation type="journal article" date="2020" name="mSystems">
        <title>Genome- and Community-Level Interaction Insights into Carbon Utilization and Element Cycling Functions of Hydrothermarchaeota in Hydrothermal Sediment.</title>
        <authorList>
            <person name="Zhou Z."/>
            <person name="Liu Y."/>
            <person name="Xu W."/>
            <person name="Pan J."/>
            <person name="Luo Z.H."/>
            <person name="Li M."/>
        </authorList>
    </citation>
    <scope>NUCLEOTIDE SEQUENCE [LARGE SCALE GENOMIC DNA]</scope>
    <source>
        <strain evidence="12">SpSt-906</strain>
    </source>
</reference>
<dbReference type="GO" id="GO:0000271">
    <property type="term" value="P:polysaccharide biosynthetic process"/>
    <property type="evidence" value="ECO:0007669"/>
    <property type="project" value="InterPro"/>
</dbReference>
<dbReference type="InterPro" id="IPR001732">
    <property type="entry name" value="UDP-Glc/GDP-Man_DH_N"/>
</dbReference>
<comment type="similarity">
    <text evidence="2 7">Belongs to the UDP-glucose/GDP-mannose dehydrogenase family.</text>
</comment>
<dbReference type="GO" id="GO:0051287">
    <property type="term" value="F:NAD binding"/>
    <property type="evidence" value="ECO:0007669"/>
    <property type="project" value="InterPro"/>
</dbReference>
<feature type="domain" description="UDP-glucose/GDP-mannose dehydrogenase C-terminal" evidence="11">
    <location>
        <begin position="321"/>
        <end position="422"/>
    </location>
</feature>
<dbReference type="InterPro" id="IPR036291">
    <property type="entry name" value="NAD(P)-bd_dom_sf"/>
</dbReference>
<feature type="binding site" evidence="9">
    <location>
        <begin position="257"/>
        <end position="261"/>
    </location>
    <ligand>
        <name>substrate</name>
    </ligand>
</feature>
<evidence type="ECO:0000256" key="5">
    <source>
        <dbReference type="ARBA" id="ARBA00023027"/>
    </source>
</evidence>
<protein>
    <recommendedName>
        <fullName evidence="3 7">UDP-glucose 6-dehydrogenase</fullName>
        <ecNumber evidence="3 7">1.1.1.22</ecNumber>
    </recommendedName>
</protein>
<dbReference type="SUPFAM" id="SSF52413">
    <property type="entry name" value="UDP-glucose/GDP-mannose dehydrogenase C-terminal domain"/>
    <property type="match status" value="1"/>
</dbReference>
<dbReference type="InterPro" id="IPR008927">
    <property type="entry name" value="6-PGluconate_DH-like_C_sf"/>
</dbReference>
<dbReference type="Gene3D" id="3.40.50.720">
    <property type="entry name" value="NAD(P)-binding Rossmann-like Domain"/>
    <property type="match status" value="2"/>
</dbReference>
<dbReference type="GO" id="GO:0006065">
    <property type="term" value="P:UDP-glucuronate biosynthetic process"/>
    <property type="evidence" value="ECO:0007669"/>
    <property type="project" value="UniProtKB-UniPathway"/>
</dbReference>
<comment type="caution">
    <text evidence="12">The sequence shown here is derived from an EMBL/GenBank/DDBJ whole genome shotgun (WGS) entry which is preliminary data.</text>
</comment>
<feature type="binding site" evidence="10">
    <location>
        <position position="121"/>
    </location>
    <ligand>
        <name>NAD(+)</name>
        <dbReference type="ChEBI" id="CHEBI:57540"/>
    </ligand>
</feature>
<evidence type="ECO:0000256" key="10">
    <source>
        <dbReference type="PIRSR" id="PIRSR500134-3"/>
    </source>
</evidence>